<dbReference type="AlphaFoldDB" id="A0AA36N829"/>
<feature type="region of interest" description="Disordered" evidence="1">
    <location>
        <begin position="178"/>
        <end position="220"/>
    </location>
</feature>
<evidence type="ECO:0000256" key="2">
    <source>
        <dbReference type="SAM" id="SignalP"/>
    </source>
</evidence>
<keyword evidence="4" id="KW-1185">Reference proteome</keyword>
<evidence type="ECO:0000313" key="4">
    <source>
        <dbReference type="Proteomes" id="UP001178507"/>
    </source>
</evidence>
<keyword evidence="2" id="KW-0732">Signal</keyword>
<dbReference type="Proteomes" id="UP001178507">
    <property type="component" value="Unassembled WGS sequence"/>
</dbReference>
<feature type="region of interest" description="Disordered" evidence="1">
    <location>
        <begin position="331"/>
        <end position="366"/>
    </location>
</feature>
<feature type="signal peptide" evidence="2">
    <location>
        <begin position="1"/>
        <end position="19"/>
    </location>
</feature>
<evidence type="ECO:0000313" key="3">
    <source>
        <dbReference type="EMBL" id="CAJ1397657.1"/>
    </source>
</evidence>
<accession>A0AA36N829</accession>
<organism evidence="3 4">
    <name type="scientific">Effrenium voratum</name>
    <dbReference type="NCBI Taxonomy" id="2562239"/>
    <lineage>
        <taxon>Eukaryota</taxon>
        <taxon>Sar</taxon>
        <taxon>Alveolata</taxon>
        <taxon>Dinophyceae</taxon>
        <taxon>Suessiales</taxon>
        <taxon>Symbiodiniaceae</taxon>
        <taxon>Effrenium</taxon>
    </lineage>
</organism>
<proteinExistence type="predicted"/>
<feature type="chain" id="PRO_5041371248" evidence="2">
    <location>
        <begin position="20"/>
        <end position="424"/>
    </location>
</feature>
<feature type="compositionally biased region" description="Basic and acidic residues" evidence="1">
    <location>
        <begin position="182"/>
        <end position="214"/>
    </location>
</feature>
<name>A0AA36N829_9DINO</name>
<evidence type="ECO:0000256" key="1">
    <source>
        <dbReference type="SAM" id="MobiDB-lite"/>
    </source>
</evidence>
<protein>
    <submittedName>
        <fullName evidence="3">Uncharacterized protein</fullName>
    </submittedName>
</protein>
<reference evidence="3" key="1">
    <citation type="submission" date="2023-08" db="EMBL/GenBank/DDBJ databases">
        <authorList>
            <person name="Chen Y."/>
            <person name="Shah S."/>
            <person name="Dougan E. K."/>
            <person name="Thang M."/>
            <person name="Chan C."/>
        </authorList>
    </citation>
    <scope>NUCLEOTIDE SEQUENCE</scope>
</reference>
<gene>
    <name evidence="3" type="ORF">EVOR1521_LOCUS21629</name>
</gene>
<comment type="caution">
    <text evidence="3">The sequence shown here is derived from an EMBL/GenBank/DDBJ whole genome shotgun (WGS) entry which is preliminary data.</text>
</comment>
<dbReference type="EMBL" id="CAUJNA010003273">
    <property type="protein sequence ID" value="CAJ1397657.1"/>
    <property type="molecule type" value="Genomic_DNA"/>
</dbReference>
<feature type="compositionally biased region" description="Basic residues" evidence="1">
    <location>
        <begin position="335"/>
        <end position="346"/>
    </location>
</feature>
<sequence>MRLPAALWLALGLLGAAEEAIPDKVGVEVRLAKKERSALKQLECSMCKAIISEMHLEVARHGMTSKGAGSEEQVWETSNAMCLALLQKYRLSLDDTPSLDQKDGDDDELAMARSAEAGKQHDFMRAMLVLKMGCQQWLEDHGGDTSGFVYKSVKDGSQSAAGAALEFCTRSQLCGKSKDRKKKEEAKEKERLKQRAKMAQEEAKEEAKRMKEDPLSSLPEDSKFGIQRMLEMARDDPFHYMDDEAKLRVQKARTDLRCGVCRRVLQESFDVVSSKPRSMQSEHDILAVLERMCEGGPDLSIPSYFGVDPPPLPPDWTDRWRPKLDKAGRYSLRPWPKKGKKARQAWRKQSADGKQTPPTADESEQDMMLTWTCKDVLEPERFSEILFQHMSSCQVPGCTPATSAAAEVCYDASGPCQFEAREEL</sequence>